<evidence type="ECO:0000256" key="2">
    <source>
        <dbReference type="SAM" id="Phobius"/>
    </source>
</evidence>
<keyword evidence="4" id="KW-1185">Reference proteome</keyword>
<gene>
    <name evidence="3" type="ORF">HYN86_16570</name>
</gene>
<dbReference type="InterPro" id="IPR019734">
    <property type="entry name" value="TPR_rpt"/>
</dbReference>
<organism evidence="3 4">
    <name type="scientific">Flavobacterium fluviale</name>
    <dbReference type="NCBI Taxonomy" id="2249356"/>
    <lineage>
        <taxon>Bacteria</taxon>
        <taxon>Pseudomonadati</taxon>
        <taxon>Bacteroidota</taxon>
        <taxon>Flavobacteriia</taxon>
        <taxon>Flavobacteriales</taxon>
        <taxon>Flavobacteriaceae</taxon>
        <taxon>Flavobacterium</taxon>
    </lineage>
</organism>
<dbReference type="KEGG" id="ffl:HYN86_16570"/>
<evidence type="ECO:0000313" key="4">
    <source>
        <dbReference type="Proteomes" id="UP000251561"/>
    </source>
</evidence>
<dbReference type="OrthoDB" id="1413523at2"/>
<dbReference type="Proteomes" id="UP000251561">
    <property type="component" value="Chromosome"/>
</dbReference>
<feature type="coiled-coil region" evidence="1">
    <location>
        <begin position="405"/>
        <end position="467"/>
    </location>
</feature>
<dbReference type="InterPro" id="IPR011990">
    <property type="entry name" value="TPR-like_helical_dom_sf"/>
</dbReference>
<evidence type="ECO:0000256" key="1">
    <source>
        <dbReference type="SAM" id="Coils"/>
    </source>
</evidence>
<keyword evidence="1" id="KW-0175">Coiled coil</keyword>
<accession>A0A344LW24</accession>
<feature type="transmembrane region" description="Helical" evidence="2">
    <location>
        <begin position="385"/>
        <end position="404"/>
    </location>
</feature>
<dbReference type="SMART" id="SM00028">
    <property type="entry name" value="TPR"/>
    <property type="match status" value="3"/>
</dbReference>
<keyword evidence="2" id="KW-0472">Membrane</keyword>
<name>A0A344LW24_9FLAO</name>
<dbReference type="SUPFAM" id="SSF48452">
    <property type="entry name" value="TPR-like"/>
    <property type="match status" value="1"/>
</dbReference>
<dbReference type="Gene3D" id="1.25.40.10">
    <property type="entry name" value="Tetratricopeptide repeat domain"/>
    <property type="match status" value="1"/>
</dbReference>
<dbReference type="EMBL" id="CP030261">
    <property type="protein sequence ID" value="AXB58116.1"/>
    <property type="molecule type" value="Genomic_DNA"/>
</dbReference>
<evidence type="ECO:0000313" key="3">
    <source>
        <dbReference type="EMBL" id="AXB58116.1"/>
    </source>
</evidence>
<reference evidence="3 4" key="1">
    <citation type="submission" date="2018-06" db="EMBL/GenBank/DDBJ databases">
        <title>Genome sequencing of Flavobacterium.</title>
        <authorList>
            <person name="Baek M.-G."/>
            <person name="Yi H."/>
        </authorList>
    </citation>
    <scope>NUCLEOTIDE SEQUENCE [LARGE SCALE GENOMIC DNA]</scope>
    <source>
        <strain evidence="3 4">HYN0086</strain>
    </source>
</reference>
<protein>
    <submittedName>
        <fullName evidence="3">Uncharacterized protein</fullName>
    </submittedName>
</protein>
<dbReference type="RefSeq" id="WP_113679045.1">
    <property type="nucleotide sequence ID" value="NZ_CP030261.1"/>
</dbReference>
<dbReference type="AlphaFoldDB" id="A0A344LW24"/>
<proteinExistence type="predicted"/>
<sequence>MSAKNKLYYIVLFFYALLTNAQKLQIPSSTNHIKDVEFILDQEKSFGRDTTALKKFLQPLQNISNYKVLYDGLLANGYSDFYDSVNKNSNKYYLRSIKKAKNSKNSSLQIWAQLNYISYLYHYRDYINLTPILLEVIAAIETLPKNQIIAADESFKKIGWIMHTYGDYNTSIRYLEAAEKTADKNTSEYAAIINAIGLNYFYLGNDKRAAIYLNKTAELAAKIHDEVRYAKALGDLALISRKKGDLKTASEFLEKDIQISEKNKSDQNTMYASILLAEVFLENKNIQGAKEALNKAEKIAVAKTFFKKNELQIIKLRLEILELEHSTENELILRRRMNELENSLKDKDGEMAVNKVNWLIEKAKYEQHLDKAKEQIEYESTLKNFYIIIFTMISCIALLVFIYFKKRYINRYLRYEQQVALLESEKLKAEQKLSEVQDNLDSQIDYLKEKKKQIQNLKISIESIKQSSSYYIEKEKGKLNALLQSQLMTEKNWNAFKKEFQKEYPEFYLLLQQDFPEISDSNKKILLLQKLNFTNNETAELLGITSDDVKKSKLELKKKLGEKYNLLFDRFTA</sequence>
<keyword evidence="2" id="KW-1133">Transmembrane helix</keyword>
<keyword evidence="2" id="KW-0812">Transmembrane</keyword>